<evidence type="ECO:0000313" key="2">
    <source>
        <dbReference type="Proteomes" id="UP000237819"/>
    </source>
</evidence>
<name>A0A2S8GTD9_9BACT</name>
<sequence length="167" mass="19258">MGCLGVHFSLSQEEVDQLRGISDEAARVDYLHEVIEEEYFANQRERMAESDKAWDAMHRALAGGELTYDGGDYPLNYVVIAGEPLYTEDDFIMVLKTPEQVRDVAAALPSVTLADFRRRYFAIDQDAYGMPTSERDFEYTWGWFEQVRDFWLRAAAEGRYVLFTADQ</sequence>
<organism evidence="1 2">
    <name type="scientific">Blastopirellula marina</name>
    <dbReference type="NCBI Taxonomy" id="124"/>
    <lineage>
        <taxon>Bacteria</taxon>
        <taxon>Pseudomonadati</taxon>
        <taxon>Planctomycetota</taxon>
        <taxon>Planctomycetia</taxon>
        <taxon>Pirellulales</taxon>
        <taxon>Pirellulaceae</taxon>
        <taxon>Blastopirellula</taxon>
    </lineage>
</organism>
<protein>
    <submittedName>
        <fullName evidence="1">DUF1877 domain-containing protein</fullName>
    </submittedName>
</protein>
<reference evidence="1 2" key="1">
    <citation type="submission" date="2018-02" db="EMBL/GenBank/DDBJ databases">
        <title>Comparative genomes isolates from brazilian mangrove.</title>
        <authorList>
            <person name="Araujo J.E."/>
            <person name="Taketani R.G."/>
            <person name="Silva M.C.P."/>
            <person name="Loureco M.V."/>
            <person name="Andreote F.D."/>
        </authorList>
    </citation>
    <scope>NUCLEOTIDE SEQUENCE [LARGE SCALE GENOMIC DNA]</scope>
    <source>
        <strain evidence="1 2">Nap-Phe MGV</strain>
    </source>
</reference>
<dbReference type="Proteomes" id="UP000237819">
    <property type="component" value="Unassembled WGS sequence"/>
</dbReference>
<accession>A0A2S8GTD9</accession>
<dbReference type="RefSeq" id="WP_105333949.1">
    <property type="nucleotide sequence ID" value="NZ_PUHZ01000004.1"/>
</dbReference>
<evidence type="ECO:0000313" key="1">
    <source>
        <dbReference type="EMBL" id="PQO47689.1"/>
    </source>
</evidence>
<dbReference type="EMBL" id="PUHZ01000004">
    <property type="protein sequence ID" value="PQO47689.1"/>
    <property type="molecule type" value="Genomic_DNA"/>
</dbReference>
<comment type="caution">
    <text evidence="1">The sequence shown here is derived from an EMBL/GenBank/DDBJ whole genome shotgun (WGS) entry which is preliminary data.</text>
</comment>
<dbReference type="SUPFAM" id="SSF111069">
    <property type="entry name" value="Hypothetical protein yfbM"/>
    <property type="match status" value="1"/>
</dbReference>
<dbReference type="InterPro" id="IPR015068">
    <property type="entry name" value="DUF1877"/>
</dbReference>
<dbReference type="InterPro" id="IPR035944">
    <property type="entry name" value="YfbM-like_sf"/>
</dbReference>
<dbReference type="Pfam" id="PF08974">
    <property type="entry name" value="DUF1877"/>
    <property type="match status" value="1"/>
</dbReference>
<gene>
    <name evidence="1" type="ORF">C5Y93_03270</name>
</gene>
<proteinExistence type="predicted"/>
<dbReference type="Gene3D" id="3.40.1760.10">
    <property type="entry name" value="YfbM-like super family"/>
    <property type="match status" value="1"/>
</dbReference>
<dbReference type="AlphaFoldDB" id="A0A2S8GTD9"/>
<dbReference type="OrthoDB" id="1821531at2"/>